<dbReference type="InterPro" id="IPR024976">
    <property type="entry name" value="DUF3885"/>
</dbReference>
<name>A0ABN1R1J7_9ACTN</name>
<protein>
    <recommendedName>
        <fullName evidence="2">DUF3885 domain-containing protein</fullName>
    </recommendedName>
</protein>
<feature type="domain" description="DUF3885" evidence="2">
    <location>
        <begin position="23"/>
        <end position="201"/>
    </location>
</feature>
<evidence type="ECO:0000313" key="4">
    <source>
        <dbReference type="Proteomes" id="UP001500665"/>
    </source>
</evidence>
<comment type="caution">
    <text evidence="3">The sequence shown here is derived from an EMBL/GenBank/DDBJ whole genome shotgun (WGS) entry which is preliminary data.</text>
</comment>
<dbReference type="EMBL" id="BAAAHH010000010">
    <property type="protein sequence ID" value="GAA0950587.1"/>
    <property type="molecule type" value="Genomic_DNA"/>
</dbReference>
<accession>A0ABN1R1J7</accession>
<dbReference type="Proteomes" id="UP001500665">
    <property type="component" value="Unassembled WGS sequence"/>
</dbReference>
<proteinExistence type="predicted"/>
<evidence type="ECO:0000256" key="1">
    <source>
        <dbReference type="SAM" id="MobiDB-lite"/>
    </source>
</evidence>
<feature type="region of interest" description="Disordered" evidence="1">
    <location>
        <begin position="84"/>
        <end position="112"/>
    </location>
</feature>
<feature type="compositionally biased region" description="Basic and acidic residues" evidence="1">
    <location>
        <begin position="90"/>
        <end position="106"/>
    </location>
</feature>
<evidence type="ECO:0000313" key="3">
    <source>
        <dbReference type="EMBL" id="GAA0950587.1"/>
    </source>
</evidence>
<keyword evidence="4" id="KW-1185">Reference proteome</keyword>
<dbReference type="Pfam" id="PF13021">
    <property type="entry name" value="DUF3885"/>
    <property type="match status" value="1"/>
</dbReference>
<gene>
    <name evidence="3" type="ORF">GCM10009550_29250</name>
</gene>
<evidence type="ECO:0000259" key="2">
    <source>
        <dbReference type="Pfam" id="PF13021"/>
    </source>
</evidence>
<sequence length="204" mass="22941">MTEGDLAGLTAVWRARWGGSPVGYELRERFADRWVRFHSLPESKRYAETEAEYGVVLDRHRTLLRALGVEDRLCLIAGYFEEAEGPASPHPDHPDPDRPDPDRPGPDHPGAVPWLTVMPDERSFFEIPLKLYVSEVVYGSATLDPFLRGVADERLGHAIISPPDLRWLYHPYDGGGDVIAATVRERDALKSRYASWLSEHPSGL</sequence>
<reference evidence="3 4" key="1">
    <citation type="journal article" date="2019" name="Int. J. Syst. Evol. Microbiol.">
        <title>The Global Catalogue of Microorganisms (GCM) 10K type strain sequencing project: providing services to taxonomists for standard genome sequencing and annotation.</title>
        <authorList>
            <consortium name="The Broad Institute Genomics Platform"/>
            <consortium name="The Broad Institute Genome Sequencing Center for Infectious Disease"/>
            <person name="Wu L."/>
            <person name="Ma J."/>
        </authorList>
    </citation>
    <scope>NUCLEOTIDE SEQUENCE [LARGE SCALE GENOMIC DNA]</scope>
    <source>
        <strain evidence="3 4">JCM 10696</strain>
    </source>
</reference>
<dbReference type="RefSeq" id="WP_344240917.1">
    <property type="nucleotide sequence ID" value="NZ_BAAAHH010000010.1"/>
</dbReference>
<organism evidence="3 4">
    <name type="scientific">Actinocorallia libanotica</name>
    <dbReference type="NCBI Taxonomy" id="46162"/>
    <lineage>
        <taxon>Bacteria</taxon>
        <taxon>Bacillati</taxon>
        <taxon>Actinomycetota</taxon>
        <taxon>Actinomycetes</taxon>
        <taxon>Streptosporangiales</taxon>
        <taxon>Thermomonosporaceae</taxon>
        <taxon>Actinocorallia</taxon>
    </lineage>
</organism>